<dbReference type="InterPro" id="IPR022414">
    <property type="entry name" value="ATP-guanido_PTrfase_cat"/>
</dbReference>
<evidence type="ECO:0000256" key="6">
    <source>
        <dbReference type="ARBA" id="ARBA00022840"/>
    </source>
</evidence>
<dbReference type="InterPro" id="IPR002110">
    <property type="entry name" value="Ankyrin_rpt"/>
</dbReference>
<organism evidence="12 13">
    <name type="scientific">Rhynocoris fuscipes</name>
    <dbReference type="NCBI Taxonomy" id="488301"/>
    <lineage>
        <taxon>Eukaryota</taxon>
        <taxon>Metazoa</taxon>
        <taxon>Ecdysozoa</taxon>
        <taxon>Arthropoda</taxon>
        <taxon>Hexapoda</taxon>
        <taxon>Insecta</taxon>
        <taxon>Pterygota</taxon>
        <taxon>Neoptera</taxon>
        <taxon>Paraneoptera</taxon>
        <taxon>Hemiptera</taxon>
        <taxon>Heteroptera</taxon>
        <taxon>Panheteroptera</taxon>
        <taxon>Cimicomorpha</taxon>
        <taxon>Reduviidae</taxon>
        <taxon>Harpactorinae</taxon>
        <taxon>Harpactorini</taxon>
        <taxon>Rhynocoris</taxon>
    </lineage>
</organism>
<dbReference type="Gene3D" id="3.30.590.10">
    <property type="entry name" value="Glutamine synthetase/guanido kinase, catalytic domain"/>
    <property type="match status" value="1"/>
</dbReference>
<accession>A0AAW1CTJ6</accession>
<reference evidence="12 13" key="1">
    <citation type="submission" date="2022-12" db="EMBL/GenBank/DDBJ databases">
        <title>Chromosome-level genome assembly of true bugs.</title>
        <authorList>
            <person name="Ma L."/>
            <person name="Li H."/>
        </authorList>
    </citation>
    <scope>NUCLEOTIDE SEQUENCE [LARGE SCALE GENOMIC DNA]</scope>
    <source>
        <strain evidence="12">Lab_2022b</strain>
    </source>
</reference>
<dbReference type="PANTHER" id="PTHR11547:SF15">
    <property type="entry name" value="ARGININE KINASE"/>
    <property type="match status" value="1"/>
</dbReference>
<keyword evidence="7" id="KW-0040">ANK repeat</keyword>
<dbReference type="InterPro" id="IPR014746">
    <property type="entry name" value="Gln_synth/guanido_kin_cat_dom"/>
</dbReference>
<evidence type="ECO:0000256" key="9">
    <source>
        <dbReference type="PROSITE-ProRule" id="PRU00843"/>
    </source>
</evidence>
<evidence type="ECO:0000259" key="10">
    <source>
        <dbReference type="PROSITE" id="PS51509"/>
    </source>
</evidence>
<comment type="caution">
    <text evidence="9">Lacks conserved residue(s) required for the propagation of feature annotation.</text>
</comment>
<dbReference type="Proteomes" id="UP001461498">
    <property type="component" value="Unassembled WGS sequence"/>
</dbReference>
<feature type="binding site" evidence="9">
    <location>
        <begin position="400"/>
        <end position="404"/>
    </location>
    <ligand>
        <name>ATP</name>
        <dbReference type="ChEBI" id="CHEBI:30616"/>
    </ligand>
</feature>
<evidence type="ECO:0000313" key="13">
    <source>
        <dbReference type="Proteomes" id="UP001461498"/>
    </source>
</evidence>
<keyword evidence="5 9" id="KW-0418">Kinase</keyword>
<feature type="binding site" evidence="9">
    <location>
        <begin position="230"/>
        <end position="234"/>
    </location>
    <ligand>
        <name>ATP</name>
        <dbReference type="ChEBI" id="CHEBI:30616"/>
    </ligand>
</feature>
<evidence type="ECO:0000259" key="11">
    <source>
        <dbReference type="PROSITE" id="PS51510"/>
    </source>
</evidence>
<evidence type="ECO:0000256" key="2">
    <source>
        <dbReference type="ARBA" id="ARBA00012230"/>
    </source>
</evidence>
<dbReference type="Pfam" id="PF00217">
    <property type="entry name" value="ATP-gua_Ptrans"/>
    <property type="match status" value="1"/>
</dbReference>
<evidence type="ECO:0000313" key="12">
    <source>
        <dbReference type="EMBL" id="KAK9501607.1"/>
    </source>
</evidence>
<dbReference type="EC" id="2.7.3.3" evidence="2"/>
<dbReference type="Pfam" id="PF02807">
    <property type="entry name" value="ATP-gua_PtransN"/>
    <property type="match status" value="1"/>
</dbReference>
<dbReference type="GO" id="GO:0005524">
    <property type="term" value="F:ATP binding"/>
    <property type="evidence" value="ECO:0007669"/>
    <property type="project" value="UniProtKB-UniRule"/>
</dbReference>
<dbReference type="PANTHER" id="PTHR11547">
    <property type="entry name" value="ARGININE OR CREATINE KINASE"/>
    <property type="match status" value="1"/>
</dbReference>
<keyword evidence="4 9" id="KW-0547">Nucleotide-binding</keyword>
<keyword evidence="3 9" id="KW-0808">Transferase</keyword>
<proteinExistence type="inferred from homology"/>
<dbReference type="Gene3D" id="1.10.135.10">
    <property type="entry name" value="ATP:guanido phosphotransferase, N-terminal domain"/>
    <property type="match status" value="1"/>
</dbReference>
<sequence length="493" mass="56221">MHAQDSAGRTPLHYAATLPDNGHFFSLLVTLGADKAFTDNAGRTAEDYLKNKEELTRETLLKEYQNRDIPIDISGLNFNRYSDKVRDDTVSSRQDIDEEHLISQIDLCYKIIRNKGKNTILETLLTSEIYQKLKYRCTRLDNTMLDLLRPAIKDLTLVKGRFKTDDQFTGISIPDYESFRVFEELIIPAIKQINGIEEITLQPNTDFYGNQTPEYFTSMNLDTSGNIIKNCVVEVSRNISPATFAKNLKLSDLEKVEVILSTILIGYYKINKENALIDYMGTNVGSYYSLGELVDYKEVYKDLEDEYLLPDEVNDGDSANWPYGRGVFISPLGDVIGWINIREHLKLMCPTTVNYRGYIGIAYKTAADIITLLEEKVESVRDNKLGLLTTDPKLVGNTIKFNIIMNLTHLSNDIQVLKQMCTEHNLTLQLIDNKSLFKVSNKQTIGLNEIDCFKQFIQAVSFIIDSEKNSSKSVTKVIKNFIRKKSSKLKLRN</sequence>
<dbReference type="InterPro" id="IPR000749">
    <property type="entry name" value="ATP-guanido_PTrfase"/>
</dbReference>
<feature type="repeat" description="ANK" evidence="7">
    <location>
        <begin position="7"/>
        <end position="40"/>
    </location>
</feature>
<feature type="domain" description="Phosphagen kinase N-terminal" evidence="10">
    <location>
        <begin position="103"/>
        <end position="195"/>
    </location>
</feature>
<dbReference type="EMBL" id="JAPXFL010000009">
    <property type="protein sequence ID" value="KAK9501607.1"/>
    <property type="molecule type" value="Genomic_DNA"/>
</dbReference>
<dbReference type="PROSITE" id="PS51509">
    <property type="entry name" value="PHOSPHAGEN_KINASE_N"/>
    <property type="match status" value="1"/>
</dbReference>
<dbReference type="SUPFAM" id="SSF55931">
    <property type="entry name" value="Glutamine synthetase/guanido kinase"/>
    <property type="match status" value="1"/>
</dbReference>
<dbReference type="SUPFAM" id="SSF48034">
    <property type="entry name" value="Guanido kinase N-terminal domain"/>
    <property type="match status" value="1"/>
</dbReference>
<dbReference type="PROSITE" id="PS50297">
    <property type="entry name" value="ANK_REP_REGION"/>
    <property type="match status" value="1"/>
</dbReference>
<evidence type="ECO:0000256" key="8">
    <source>
        <dbReference type="PROSITE-ProRule" id="PRU00842"/>
    </source>
</evidence>
<dbReference type="InterPro" id="IPR036770">
    <property type="entry name" value="Ankyrin_rpt-contain_sf"/>
</dbReference>
<evidence type="ECO:0000256" key="5">
    <source>
        <dbReference type="ARBA" id="ARBA00022777"/>
    </source>
</evidence>
<dbReference type="GO" id="GO:0005615">
    <property type="term" value="C:extracellular space"/>
    <property type="evidence" value="ECO:0007669"/>
    <property type="project" value="TreeGrafter"/>
</dbReference>
<dbReference type="GO" id="GO:0004054">
    <property type="term" value="F:arginine kinase activity"/>
    <property type="evidence" value="ECO:0007669"/>
    <property type="project" value="UniProtKB-EC"/>
</dbReference>
<keyword evidence="6 9" id="KW-0067">ATP-binding</keyword>
<feature type="domain" description="Phosphagen kinase C-terminal" evidence="11">
    <location>
        <begin position="227"/>
        <end position="470"/>
    </location>
</feature>
<gene>
    <name evidence="12" type="ORF">O3M35_012303</name>
</gene>
<dbReference type="InterPro" id="IPR022413">
    <property type="entry name" value="ATP-guanido_PTrfase_N"/>
</dbReference>
<dbReference type="Gene3D" id="1.25.40.20">
    <property type="entry name" value="Ankyrin repeat-containing domain"/>
    <property type="match status" value="1"/>
</dbReference>
<evidence type="ECO:0000256" key="1">
    <source>
        <dbReference type="ARBA" id="ARBA00006798"/>
    </source>
</evidence>
<dbReference type="GO" id="GO:0046314">
    <property type="term" value="P:phosphocreatine biosynthetic process"/>
    <property type="evidence" value="ECO:0007669"/>
    <property type="project" value="InterPro"/>
</dbReference>
<feature type="binding site" evidence="9">
    <location>
        <begin position="429"/>
        <end position="434"/>
    </location>
    <ligand>
        <name>ATP</name>
        <dbReference type="ChEBI" id="CHEBI:30616"/>
    </ligand>
</feature>
<dbReference type="PROSITE" id="PS51510">
    <property type="entry name" value="PHOSPHAGEN_KINASE_C"/>
    <property type="match status" value="1"/>
</dbReference>
<dbReference type="PROSITE" id="PS50088">
    <property type="entry name" value="ANK_REPEAT"/>
    <property type="match status" value="1"/>
</dbReference>
<dbReference type="AlphaFoldDB" id="A0AAW1CTJ6"/>
<dbReference type="GO" id="GO:0004111">
    <property type="term" value="F:creatine kinase activity"/>
    <property type="evidence" value="ECO:0007669"/>
    <property type="project" value="InterPro"/>
</dbReference>
<evidence type="ECO:0000256" key="3">
    <source>
        <dbReference type="ARBA" id="ARBA00022679"/>
    </source>
</evidence>
<keyword evidence="13" id="KW-1185">Reference proteome</keyword>
<protein>
    <recommendedName>
        <fullName evidence="2">arginine kinase</fullName>
        <ecNumber evidence="2">2.7.3.3</ecNumber>
    </recommendedName>
</protein>
<evidence type="ECO:0000256" key="7">
    <source>
        <dbReference type="PROSITE-ProRule" id="PRU00023"/>
    </source>
</evidence>
<evidence type="ECO:0000256" key="4">
    <source>
        <dbReference type="ARBA" id="ARBA00022741"/>
    </source>
</evidence>
<comment type="similarity">
    <text evidence="1 8">Belongs to the ATP:guanido phosphotransferase family.</text>
</comment>
<dbReference type="InterPro" id="IPR036802">
    <property type="entry name" value="ATP-guanido_PTrfase_N_sf"/>
</dbReference>
<name>A0AAW1CTJ6_9HEMI</name>
<comment type="caution">
    <text evidence="12">The sequence shown here is derived from an EMBL/GenBank/DDBJ whole genome shotgun (WGS) entry which is preliminary data.</text>
</comment>
<dbReference type="SUPFAM" id="SSF48403">
    <property type="entry name" value="Ankyrin repeat"/>
    <property type="match status" value="1"/>
</dbReference>